<dbReference type="PANTHER" id="PTHR43537">
    <property type="entry name" value="TRANSCRIPTIONAL REGULATOR, GNTR FAMILY"/>
    <property type="match status" value="1"/>
</dbReference>
<dbReference type="CDD" id="cd07377">
    <property type="entry name" value="WHTH_GntR"/>
    <property type="match status" value="1"/>
</dbReference>
<evidence type="ECO:0000313" key="5">
    <source>
        <dbReference type="EMBL" id="QSQ09275.1"/>
    </source>
</evidence>
<keyword evidence="2" id="KW-0238">DNA-binding</keyword>
<gene>
    <name evidence="5" type="primary">lutR_3</name>
    <name evidence="5" type="ORF">H0A61_01636</name>
</gene>
<dbReference type="KEGG" id="kme:H0A61_01636"/>
<dbReference type="GO" id="GO:0003677">
    <property type="term" value="F:DNA binding"/>
    <property type="evidence" value="ECO:0007669"/>
    <property type="project" value="UniProtKB-KW"/>
</dbReference>
<evidence type="ECO:0000259" key="4">
    <source>
        <dbReference type="PROSITE" id="PS50949"/>
    </source>
</evidence>
<dbReference type="EMBL" id="CP059066">
    <property type="protein sequence ID" value="QSQ09275.1"/>
    <property type="molecule type" value="Genomic_DNA"/>
</dbReference>
<dbReference type="SMART" id="SM00895">
    <property type="entry name" value="FCD"/>
    <property type="match status" value="1"/>
</dbReference>
<dbReference type="RefSeq" id="WP_206706635.1">
    <property type="nucleotide sequence ID" value="NZ_CP059066.1"/>
</dbReference>
<dbReference type="InterPro" id="IPR036388">
    <property type="entry name" value="WH-like_DNA-bd_sf"/>
</dbReference>
<dbReference type="Gene3D" id="1.20.120.530">
    <property type="entry name" value="GntR ligand-binding domain-like"/>
    <property type="match status" value="1"/>
</dbReference>
<evidence type="ECO:0000313" key="6">
    <source>
        <dbReference type="Proteomes" id="UP000662904"/>
    </source>
</evidence>
<dbReference type="SUPFAM" id="SSF48008">
    <property type="entry name" value="GntR ligand-binding domain-like"/>
    <property type="match status" value="1"/>
</dbReference>
<evidence type="ECO:0000256" key="3">
    <source>
        <dbReference type="ARBA" id="ARBA00023163"/>
    </source>
</evidence>
<keyword evidence="1" id="KW-0805">Transcription regulation</keyword>
<dbReference type="InterPro" id="IPR036390">
    <property type="entry name" value="WH_DNA-bd_sf"/>
</dbReference>
<accession>A0A8A0RLJ3</accession>
<dbReference type="Proteomes" id="UP000662904">
    <property type="component" value="Chromosome"/>
</dbReference>
<sequence>MNNKNNKNSPSEKVYNFIINKIKSKEWHPNSKIMTENELCQELNVSRVAVRQAMEKLVALGLLKKKQGAGTFVTNIEASTYMNSLMPIFLLDDKDMLSLLEFRIYFEYGNVRMFMENHDKEDIEKLEYYYNEMKNNVNDIEKFYIADFNFHNTIALGTKNPIVIKISEILIEVLKNHQSILYKSIGPNIGLEYHQDILKAIKANDGKIAAMFMRRHIEAAINEYKKAKIIPK</sequence>
<dbReference type="SUPFAM" id="SSF46785">
    <property type="entry name" value="Winged helix' DNA-binding domain"/>
    <property type="match status" value="1"/>
</dbReference>
<organism evidence="5 6">
    <name type="scientific">Koleobacter methoxysyntrophicus</name>
    <dbReference type="NCBI Taxonomy" id="2751313"/>
    <lineage>
        <taxon>Bacteria</taxon>
        <taxon>Bacillati</taxon>
        <taxon>Bacillota</taxon>
        <taxon>Clostridia</taxon>
        <taxon>Koleobacterales</taxon>
        <taxon>Koleobacteraceae</taxon>
        <taxon>Koleobacter</taxon>
    </lineage>
</organism>
<dbReference type="GO" id="GO:0003700">
    <property type="term" value="F:DNA-binding transcription factor activity"/>
    <property type="evidence" value="ECO:0007669"/>
    <property type="project" value="InterPro"/>
</dbReference>
<dbReference type="PRINTS" id="PR00035">
    <property type="entry name" value="HTHGNTR"/>
</dbReference>
<evidence type="ECO:0000256" key="1">
    <source>
        <dbReference type="ARBA" id="ARBA00023015"/>
    </source>
</evidence>
<evidence type="ECO:0000256" key="2">
    <source>
        <dbReference type="ARBA" id="ARBA00023125"/>
    </source>
</evidence>
<dbReference type="Gene3D" id="1.10.10.10">
    <property type="entry name" value="Winged helix-like DNA-binding domain superfamily/Winged helix DNA-binding domain"/>
    <property type="match status" value="1"/>
</dbReference>
<keyword evidence="6" id="KW-1185">Reference proteome</keyword>
<dbReference type="InterPro" id="IPR008920">
    <property type="entry name" value="TF_FadR/GntR_C"/>
</dbReference>
<dbReference type="InterPro" id="IPR011711">
    <property type="entry name" value="GntR_C"/>
</dbReference>
<name>A0A8A0RLJ3_9FIRM</name>
<keyword evidence="3" id="KW-0804">Transcription</keyword>
<feature type="domain" description="HTH gntR-type" evidence="4">
    <location>
        <begin position="8"/>
        <end position="76"/>
    </location>
</feature>
<reference evidence="5" key="1">
    <citation type="submission" date="2020-07" db="EMBL/GenBank/DDBJ databases">
        <title>Koleobacter methoxysyntrophicus gen. nov., sp. nov., a novel anaerobic bacterium isolated from deep subsurface oil field and proposal of Koleobacterales ord. nov. in the phylum Firmicutes.</title>
        <authorList>
            <person name="Sakamoto S."/>
            <person name="Tamaki H."/>
        </authorList>
    </citation>
    <scope>NUCLEOTIDE SEQUENCE</scope>
    <source>
        <strain evidence="5">NRmbB1</strain>
    </source>
</reference>
<protein>
    <submittedName>
        <fullName evidence="5">HTH-type transcriptional regulator LutR</fullName>
    </submittedName>
</protein>
<proteinExistence type="predicted"/>
<dbReference type="SMART" id="SM00345">
    <property type="entry name" value="HTH_GNTR"/>
    <property type="match status" value="1"/>
</dbReference>
<dbReference type="AlphaFoldDB" id="A0A8A0RLJ3"/>
<dbReference type="PROSITE" id="PS50949">
    <property type="entry name" value="HTH_GNTR"/>
    <property type="match status" value="1"/>
</dbReference>
<dbReference type="Pfam" id="PF00392">
    <property type="entry name" value="GntR"/>
    <property type="match status" value="1"/>
</dbReference>
<dbReference type="Pfam" id="PF07729">
    <property type="entry name" value="FCD"/>
    <property type="match status" value="1"/>
</dbReference>
<dbReference type="PANTHER" id="PTHR43537:SF5">
    <property type="entry name" value="UXU OPERON TRANSCRIPTIONAL REGULATOR"/>
    <property type="match status" value="1"/>
</dbReference>
<dbReference type="InterPro" id="IPR000524">
    <property type="entry name" value="Tscrpt_reg_HTH_GntR"/>
</dbReference>